<organism evidence="4 5">
    <name type="scientific">Nakamurella flavida</name>
    <dbReference type="NCBI Taxonomy" id="363630"/>
    <lineage>
        <taxon>Bacteria</taxon>
        <taxon>Bacillati</taxon>
        <taxon>Actinomycetota</taxon>
        <taxon>Actinomycetes</taxon>
        <taxon>Nakamurellales</taxon>
        <taxon>Nakamurellaceae</taxon>
        <taxon>Nakamurella</taxon>
    </lineage>
</organism>
<dbReference type="CDD" id="cd04179">
    <property type="entry name" value="DPM_DPG-synthase_like"/>
    <property type="match status" value="1"/>
</dbReference>
<protein>
    <submittedName>
        <fullName evidence="4">Glycosyltransferase family 2 protein</fullName>
    </submittedName>
</protein>
<dbReference type="EMBL" id="JAERWL010000002">
    <property type="protein sequence ID" value="MBM9475079.1"/>
    <property type="molecule type" value="Genomic_DNA"/>
</dbReference>
<reference evidence="4" key="1">
    <citation type="submission" date="2021-01" db="EMBL/GenBank/DDBJ databases">
        <title>KCTC 19127 draft genome.</title>
        <authorList>
            <person name="An D."/>
        </authorList>
    </citation>
    <scope>NUCLEOTIDE SEQUENCE</scope>
    <source>
        <strain evidence="4">KCTC 19127</strain>
    </source>
</reference>
<sequence>MHVVHARPVRDPKVTIIVPARNEARNLEVMLPQLPSKAEIIVVDGHSVDDTPAVVARVRPDARLVQQTRRGKGNALAVGFAEATGDIIVMFDADGSADPLEIDRYVAALLAGADFAKGSRVLTGGGSVDITPIRDLGNKGLTLATNISFGTRYTDLCYGYNAFWRDILPHLALPSPQPVSSDMQWGDGFEIETLINCRVATANLLVTEVPSVELERIHGESNLHAVKDGLRVLKTIGTEWVRARRTPTRTASGVKLGRRSRRAATATATVSTPAFRTAAERPVIEEASA</sequence>
<feature type="domain" description="Glycosyltransferase 2-like" evidence="3">
    <location>
        <begin position="15"/>
        <end position="168"/>
    </location>
</feature>
<dbReference type="AlphaFoldDB" id="A0A939C3Y2"/>
<evidence type="ECO:0000256" key="2">
    <source>
        <dbReference type="SAM" id="MobiDB-lite"/>
    </source>
</evidence>
<dbReference type="InterPro" id="IPR001173">
    <property type="entry name" value="Glyco_trans_2-like"/>
</dbReference>
<accession>A0A939C3Y2</accession>
<evidence type="ECO:0000259" key="3">
    <source>
        <dbReference type="Pfam" id="PF00535"/>
    </source>
</evidence>
<evidence type="ECO:0000256" key="1">
    <source>
        <dbReference type="ARBA" id="ARBA00006739"/>
    </source>
</evidence>
<dbReference type="InterPro" id="IPR029044">
    <property type="entry name" value="Nucleotide-diphossugar_trans"/>
</dbReference>
<dbReference type="SUPFAM" id="SSF53448">
    <property type="entry name" value="Nucleotide-diphospho-sugar transferases"/>
    <property type="match status" value="1"/>
</dbReference>
<dbReference type="Pfam" id="PF00535">
    <property type="entry name" value="Glycos_transf_2"/>
    <property type="match status" value="1"/>
</dbReference>
<comment type="caution">
    <text evidence="4">The sequence shown here is derived from an EMBL/GenBank/DDBJ whole genome shotgun (WGS) entry which is preliminary data.</text>
</comment>
<dbReference type="Gene3D" id="3.90.550.10">
    <property type="entry name" value="Spore Coat Polysaccharide Biosynthesis Protein SpsA, Chain A"/>
    <property type="match status" value="1"/>
</dbReference>
<name>A0A939C3Y2_9ACTN</name>
<evidence type="ECO:0000313" key="4">
    <source>
        <dbReference type="EMBL" id="MBM9475079.1"/>
    </source>
</evidence>
<feature type="region of interest" description="Disordered" evidence="2">
    <location>
        <begin position="251"/>
        <end position="274"/>
    </location>
</feature>
<dbReference type="InterPro" id="IPR050256">
    <property type="entry name" value="Glycosyltransferase_2"/>
</dbReference>
<dbReference type="Proteomes" id="UP000663801">
    <property type="component" value="Unassembled WGS sequence"/>
</dbReference>
<dbReference type="RefSeq" id="WP_205255230.1">
    <property type="nucleotide sequence ID" value="NZ_BAAAPV010000001.1"/>
</dbReference>
<comment type="similarity">
    <text evidence="1">Belongs to the glycosyltransferase 2 family.</text>
</comment>
<feature type="compositionally biased region" description="Low complexity" evidence="2">
    <location>
        <begin position="263"/>
        <end position="272"/>
    </location>
</feature>
<gene>
    <name evidence="4" type="ORF">JL107_01340</name>
</gene>
<dbReference type="PANTHER" id="PTHR48090">
    <property type="entry name" value="UNDECAPRENYL-PHOSPHATE 4-DEOXY-4-FORMAMIDO-L-ARABINOSE TRANSFERASE-RELATED"/>
    <property type="match status" value="1"/>
</dbReference>
<keyword evidence="5" id="KW-1185">Reference proteome</keyword>
<proteinExistence type="inferred from homology"/>
<evidence type="ECO:0000313" key="5">
    <source>
        <dbReference type="Proteomes" id="UP000663801"/>
    </source>
</evidence>
<dbReference type="PANTHER" id="PTHR48090:SF7">
    <property type="entry name" value="RFBJ PROTEIN"/>
    <property type="match status" value="1"/>
</dbReference>